<dbReference type="WBParaSite" id="MBELARI_LOCUS21618">
    <property type="protein sequence ID" value="MBELARI_LOCUS21618"/>
    <property type="gene ID" value="MBELARI_LOCUS21618"/>
</dbReference>
<dbReference type="PANTHER" id="PTHR10159:SF533">
    <property type="entry name" value="TYROSINE-PROTEIN PHOSPHATASE VHP-1"/>
    <property type="match status" value="1"/>
</dbReference>
<dbReference type="PANTHER" id="PTHR10159">
    <property type="entry name" value="DUAL SPECIFICITY PROTEIN PHOSPHATASE"/>
    <property type="match status" value="1"/>
</dbReference>
<dbReference type="Proteomes" id="UP000887575">
    <property type="component" value="Unassembled WGS sequence"/>
</dbReference>
<evidence type="ECO:0000256" key="3">
    <source>
        <dbReference type="ARBA" id="ARBA00022801"/>
    </source>
</evidence>
<evidence type="ECO:0000256" key="4">
    <source>
        <dbReference type="ARBA" id="ARBA00022912"/>
    </source>
</evidence>
<dbReference type="AlphaFoldDB" id="A0AAF3F4Z6"/>
<dbReference type="GO" id="GO:0017017">
    <property type="term" value="F:MAP kinase tyrosine/serine/threonine phosphatase activity"/>
    <property type="evidence" value="ECO:0007669"/>
    <property type="project" value="TreeGrafter"/>
</dbReference>
<dbReference type="SUPFAM" id="SSF52799">
    <property type="entry name" value="(Phosphotyrosine protein) phosphatases II"/>
    <property type="match status" value="1"/>
</dbReference>
<dbReference type="Gene3D" id="3.90.190.10">
    <property type="entry name" value="Protein tyrosine phosphatase superfamily"/>
    <property type="match status" value="1"/>
</dbReference>
<keyword evidence="3" id="KW-0378">Hydrolase</keyword>
<protein>
    <recommendedName>
        <fullName evidence="2">protein-tyrosine-phosphatase</fullName>
        <ecNumber evidence="2">3.1.3.48</ecNumber>
    </recommendedName>
</protein>
<dbReference type="GO" id="GO:0005737">
    <property type="term" value="C:cytoplasm"/>
    <property type="evidence" value="ECO:0007669"/>
    <property type="project" value="TreeGrafter"/>
</dbReference>
<dbReference type="GO" id="GO:0043409">
    <property type="term" value="P:negative regulation of MAPK cascade"/>
    <property type="evidence" value="ECO:0007669"/>
    <property type="project" value="TreeGrafter"/>
</dbReference>
<evidence type="ECO:0000256" key="2">
    <source>
        <dbReference type="ARBA" id="ARBA00013064"/>
    </source>
</evidence>
<feature type="region of interest" description="Disordered" evidence="5">
    <location>
        <begin position="1"/>
        <end position="46"/>
    </location>
</feature>
<name>A0AAF3F4Z6_9BILA</name>
<evidence type="ECO:0000313" key="7">
    <source>
        <dbReference type="Proteomes" id="UP000887575"/>
    </source>
</evidence>
<accession>A0AAF3F4Z6</accession>
<feature type="compositionally biased region" description="Low complexity" evidence="5">
    <location>
        <begin position="21"/>
        <end position="37"/>
    </location>
</feature>
<comment type="similarity">
    <text evidence="1">Belongs to the protein-tyrosine phosphatase family. Non-receptor class dual specificity subfamily.</text>
</comment>
<dbReference type="CDD" id="cd14498">
    <property type="entry name" value="DSP"/>
    <property type="match status" value="1"/>
</dbReference>
<dbReference type="Pfam" id="PF00782">
    <property type="entry name" value="DSPc"/>
    <property type="match status" value="1"/>
</dbReference>
<dbReference type="SMART" id="SM00195">
    <property type="entry name" value="DSPc"/>
    <property type="match status" value="1"/>
</dbReference>
<proteinExistence type="inferred from homology"/>
<organism evidence="7 8">
    <name type="scientific">Mesorhabditis belari</name>
    <dbReference type="NCBI Taxonomy" id="2138241"/>
    <lineage>
        <taxon>Eukaryota</taxon>
        <taxon>Metazoa</taxon>
        <taxon>Ecdysozoa</taxon>
        <taxon>Nematoda</taxon>
        <taxon>Chromadorea</taxon>
        <taxon>Rhabditida</taxon>
        <taxon>Rhabditina</taxon>
        <taxon>Rhabditomorpha</taxon>
        <taxon>Rhabditoidea</taxon>
        <taxon>Rhabditidae</taxon>
        <taxon>Mesorhabditinae</taxon>
        <taxon>Mesorhabditis</taxon>
    </lineage>
</organism>
<dbReference type="GO" id="GO:0008330">
    <property type="term" value="F:protein tyrosine/threonine phosphatase activity"/>
    <property type="evidence" value="ECO:0007669"/>
    <property type="project" value="TreeGrafter"/>
</dbReference>
<evidence type="ECO:0000256" key="5">
    <source>
        <dbReference type="SAM" id="MobiDB-lite"/>
    </source>
</evidence>
<keyword evidence="7" id="KW-1185">Reference proteome</keyword>
<dbReference type="GO" id="GO:0033550">
    <property type="term" value="F:MAP kinase tyrosine phosphatase activity"/>
    <property type="evidence" value="ECO:0007669"/>
    <property type="project" value="TreeGrafter"/>
</dbReference>
<keyword evidence="4" id="KW-0904">Protein phosphatase</keyword>
<evidence type="ECO:0000313" key="8">
    <source>
        <dbReference type="WBParaSite" id="MBELARI_LOCUS21618"/>
    </source>
</evidence>
<evidence type="ECO:0000259" key="6">
    <source>
        <dbReference type="SMART" id="SM00195"/>
    </source>
</evidence>
<evidence type="ECO:0000256" key="1">
    <source>
        <dbReference type="ARBA" id="ARBA00008601"/>
    </source>
</evidence>
<dbReference type="EC" id="3.1.3.48" evidence="2"/>
<feature type="domain" description="Tyrosine-protein phosphatase" evidence="6">
    <location>
        <begin position="85"/>
        <end position="237"/>
    </location>
</feature>
<dbReference type="InterPro" id="IPR020422">
    <property type="entry name" value="TYR_PHOSPHATASE_DUAL_dom"/>
</dbReference>
<dbReference type="InterPro" id="IPR000340">
    <property type="entry name" value="Dual-sp_phosphatase_cat-dom"/>
</dbReference>
<sequence length="285" mass="32193">MEMARSKSIIRQESGPTPLDSPCSSIRSRTSSCSRSPAQSTGNQAKLITVESISPPDRNVSSFMRRRLSQPHSQSLDSALVCRSEAYRILEFLHCGSEEMGSNLEYLCKNRIRYIVNLTGVERRKIVAGADCLCGQKAFHSPTEITISVDDFTTSETICSNFPTVNKFIAEARTKGAHVLLYSKDGRNGCQAMALQYIMFYHKMSLDYALRYFRTVYPDGVILSKNFEASLRLWENKLEQTVIETTEKREIHSANLRRQNWASVREGRGGRPMSVDATSVRLAWQ</sequence>
<reference evidence="8" key="1">
    <citation type="submission" date="2024-02" db="UniProtKB">
        <authorList>
            <consortium name="WormBaseParasite"/>
        </authorList>
    </citation>
    <scope>IDENTIFICATION</scope>
</reference>
<dbReference type="InterPro" id="IPR029021">
    <property type="entry name" value="Prot-tyrosine_phosphatase-like"/>
</dbReference>